<reference evidence="2" key="1">
    <citation type="submission" date="2014-08" db="EMBL/GenBank/DDBJ databases">
        <authorList>
            <person name="Moulin L."/>
        </authorList>
    </citation>
    <scope>NUCLEOTIDE SEQUENCE [LARGE SCALE GENOMIC DNA]</scope>
</reference>
<proteinExistence type="predicted"/>
<dbReference type="EMBL" id="CCMZ01000007">
    <property type="protein sequence ID" value="CDX13696.1"/>
    <property type="molecule type" value="Genomic_DNA"/>
</dbReference>
<sequence>MSDNSAGLRFDTEGRAGLSGVSILSWTDGALSSMSSHWVLLGGGDVAGEPVSLESETIPVGNLGNGDRDEMFRLYERYYEATDQGRFERDLSEKNAVVVIRRNSDIVGFSTLAVGSLIVDGETVHYLFSGDTVLDASRWGDPVLLRAWFRAAGAVKAKVGEERLFWFSIMMGHRTFRILPNFFREFVPAIDGKDRSDLRLIRNQIAAARYGRFFDATSGLIDFGQSQGHLRREWASVEKTAERNRFAAFFLSANPAYYRGVELACLAEFNSANLKRYGATSFAEGLSDGR</sequence>
<dbReference type="Proteomes" id="UP000045285">
    <property type="component" value="Unassembled WGS sequence"/>
</dbReference>
<gene>
    <name evidence="1" type="ORF">MPL3356_150022</name>
</gene>
<dbReference type="AlphaFoldDB" id="A0A090DJN5"/>
<keyword evidence="2" id="KW-1185">Reference proteome</keyword>
<evidence type="ECO:0000313" key="1">
    <source>
        <dbReference type="EMBL" id="CDX13696.1"/>
    </source>
</evidence>
<accession>A0A090DJN5</accession>
<protein>
    <submittedName>
        <fullName evidence="1">Uncharacterized protein</fullName>
    </submittedName>
</protein>
<organism evidence="1 2">
    <name type="scientific">Mesorhizobium plurifarium</name>
    <dbReference type="NCBI Taxonomy" id="69974"/>
    <lineage>
        <taxon>Bacteria</taxon>
        <taxon>Pseudomonadati</taxon>
        <taxon>Pseudomonadota</taxon>
        <taxon>Alphaproteobacteria</taxon>
        <taxon>Hyphomicrobiales</taxon>
        <taxon>Phyllobacteriaceae</taxon>
        <taxon>Mesorhizobium</taxon>
    </lineage>
</organism>
<name>A0A090DJN5_MESPL</name>
<evidence type="ECO:0000313" key="2">
    <source>
        <dbReference type="Proteomes" id="UP000045285"/>
    </source>
</evidence>